<dbReference type="PANTHER" id="PTHR12847:SF9">
    <property type="entry name" value="NECAP-LIKE PROTEIN CG9132"/>
    <property type="match status" value="1"/>
</dbReference>
<keyword evidence="4" id="KW-1185">Reference proteome</keyword>
<feature type="compositionally biased region" description="Polar residues" evidence="1">
    <location>
        <begin position="233"/>
        <end position="243"/>
    </location>
</feature>
<feature type="compositionally biased region" description="Acidic residues" evidence="1">
    <location>
        <begin position="244"/>
        <end position="255"/>
    </location>
</feature>
<dbReference type="Proteomes" id="UP000794436">
    <property type="component" value="Unassembled WGS sequence"/>
</dbReference>
<dbReference type="PANTHER" id="PTHR12847">
    <property type="entry name" value="ATP-BINDING CASSETTE ABC TRANSPORTER-RELATED"/>
    <property type="match status" value="1"/>
</dbReference>
<dbReference type="Gene3D" id="2.30.29.30">
    <property type="entry name" value="Pleckstrin-homology domain (PH domain)/Phosphotyrosine-binding domain (PTB)"/>
    <property type="match status" value="1"/>
</dbReference>
<evidence type="ECO:0000259" key="2">
    <source>
        <dbReference type="Pfam" id="PF07933"/>
    </source>
</evidence>
<feature type="domain" description="NECAP PHear" evidence="2">
    <location>
        <begin position="11"/>
        <end position="188"/>
    </location>
</feature>
<dbReference type="Pfam" id="PF07933">
    <property type="entry name" value="DUF1681"/>
    <property type="match status" value="1"/>
</dbReference>
<sequence>MAEEDTIELAQTLFNDPRVWFYHVPTTQVSTLTPRADAWDPEHPFLTGSLQVLQRGDACWIQLFEPLAEGSETRTLLAQCPVEISQDQTLEAFVQDCADSSRYFMIRVEDEQTKRRAFIGIGFPERPSAFNFKAALQDYVKYVHRQMEVAALAAASAQGDGTTSTAAAEQKPSDLSIPKGSTIRINLKLNASEKGEYRHRSSADSQDSGGGTPKVPLIPPPPADPLALSSPANKTAQTMSATSVDDEDWGDFTSA</sequence>
<dbReference type="EMBL" id="SPLM01000040">
    <property type="protein sequence ID" value="TMW64227.1"/>
    <property type="molecule type" value="Genomic_DNA"/>
</dbReference>
<dbReference type="GO" id="GO:0030125">
    <property type="term" value="C:clathrin vesicle coat"/>
    <property type="evidence" value="ECO:0007669"/>
    <property type="project" value="TreeGrafter"/>
</dbReference>
<dbReference type="InterPro" id="IPR012466">
    <property type="entry name" value="NECAP_PHear"/>
</dbReference>
<dbReference type="SUPFAM" id="SSF50729">
    <property type="entry name" value="PH domain-like"/>
    <property type="match status" value="1"/>
</dbReference>
<proteinExistence type="predicted"/>
<protein>
    <recommendedName>
        <fullName evidence="2">NECAP PHear domain-containing protein</fullName>
    </recommendedName>
</protein>
<dbReference type="AlphaFoldDB" id="A0A8K1CL16"/>
<evidence type="ECO:0000256" key="1">
    <source>
        <dbReference type="SAM" id="MobiDB-lite"/>
    </source>
</evidence>
<name>A0A8K1CL16_PYTOL</name>
<gene>
    <name evidence="3" type="ORF">Poli38472_012849</name>
</gene>
<evidence type="ECO:0000313" key="3">
    <source>
        <dbReference type="EMBL" id="TMW64227.1"/>
    </source>
</evidence>
<feature type="region of interest" description="Disordered" evidence="1">
    <location>
        <begin position="193"/>
        <end position="255"/>
    </location>
</feature>
<accession>A0A8K1CL16</accession>
<dbReference type="OrthoDB" id="10265489at2759"/>
<organism evidence="3 4">
    <name type="scientific">Pythium oligandrum</name>
    <name type="common">Mycoparasitic fungus</name>
    <dbReference type="NCBI Taxonomy" id="41045"/>
    <lineage>
        <taxon>Eukaryota</taxon>
        <taxon>Sar</taxon>
        <taxon>Stramenopiles</taxon>
        <taxon>Oomycota</taxon>
        <taxon>Peronosporomycetes</taxon>
        <taxon>Pythiales</taxon>
        <taxon>Pythiaceae</taxon>
        <taxon>Pythium</taxon>
    </lineage>
</organism>
<reference evidence="3" key="1">
    <citation type="submission" date="2019-03" db="EMBL/GenBank/DDBJ databases">
        <title>Long read genome sequence of the mycoparasitic Pythium oligandrum ATCC 38472 isolated from sugarbeet rhizosphere.</title>
        <authorList>
            <person name="Gaulin E."/>
        </authorList>
    </citation>
    <scope>NUCLEOTIDE SEQUENCE</scope>
    <source>
        <strain evidence="3">ATCC 38472_TT</strain>
    </source>
</reference>
<dbReference type="GO" id="GO:0006897">
    <property type="term" value="P:endocytosis"/>
    <property type="evidence" value="ECO:0007669"/>
    <property type="project" value="InterPro"/>
</dbReference>
<feature type="compositionally biased region" description="Basic and acidic residues" evidence="1">
    <location>
        <begin position="193"/>
        <end position="202"/>
    </location>
</feature>
<dbReference type="CDD" id="cd13228">
    <property type="entry name" value="PHear_NECAP"/>
    <property type="match status" value="1"/>
</dbReference>
<dbReference type="InterPro" id="IPR011993">
    <property type="entry name" value="PH-like_dom_sf"/>
</dbReference>
<comment type="caution">
    <text evidence="3">The sequence shown here is derived from an EMBL/GenBank/DDBJ whole genome shotgun (WGS) entry which is preliminary data.</text>
</comment>
<evidence type="ECO:0000313" key="4">
    <source>
        <dbReference type="Proteomes" id="UP000794436"/>
    </source>
</evidence>